<feature type="region of interest" description="Disordered" evidence="7">
    <location>
        <begin position="538"/>
        <end position="558"/>
    </location>
</feature>
<dbReference type="Pfam" id="PF07690">
    <property type="entry name" value="MFS_1"/>
    <property type="match status" value="1"/>
</dbReference>
<feature type="transmembrane region" description="Helical" evidence="8">
    <location>
        <begin position="508"/>
        <end position="528"/>
    </location>
</feature>
<dbReference type="GeneID" id="41979799"/>
<evidence type="ECO:0000313" key="11">
    <source>
        <dbReference type="Proteomes" id="UP000319257"/>
    </source>
</evidence>
<comment type="subcellular location">
    <subcellularLocation>
        <location evidence="1">Endomembrane system</location>
        <topology evidence="1">Multi-pass membrane protein</topology>
    </subcellularLocation>
</comment>
<feature type="compositionally biased region" description="Polar residues" evidence="7">
    <location>
        <begin position="1"/>
        <end position="31"/>
    </location>
</feature>
<evidence type="ECO:0000256" key="5">
    <source>
        <dbReference type="ARBA" id="ARBA00022989"/>
    </source>
</evidence>
<evidence type="ECO:0000256" key="1">
    <source>
        <dbReference type="ARBA" id="ARBA00004127"/>
    </source>
</evidence>
<keyword evidence="3" id="KW-0813">Transport</keyword>
<reference evidence="10 11" key="1">
    <citation type="submission" date="2019-06" db="EMBL/GenBank/DDBJ databases">
        <title>Draft genome sequence of the filamentous fungus Phialemoniopsis curvata isolated from diesel fuel.</title>
        <authorList>
            <person name="Varaljay V.A."/>
            <person name="Lyon W.J."/>
            <person name="Crouch A.L."/>
            <person name="Drake C.E."/>
            <person name="Hollomon J.M."/>
            <person name="Nadeau L.J."/>
            <person name="Nunn H.S."/>
            <person name="Stevenson B.S."/>
            <person name="Bojanowski C.L."/>
            <person name="Crookes-Goodson W.J."/>
        </authorList>
    </citation>
    <scope>NUCLEOTIDE SEQUENCE [LARGE SCALE GENOMIC DNA]</scope>
    <source>
        <strain evidence="10 11">D216</strain>
    </source>
</reference>
<feature type="region of interest" description="Disordered" evidence="7">
    <location>
        <begin position="1"/>
        <end position="38"/>
    </location>
</feature>
<dbReference type="InterPro" id="IPR036259">
    <property type="entry name" value="MFS_trans_sf"/>
</dbReference>
<accession>A0A507BBV4</accession>
<feature type="transmembrane region" description="Helical" evidence="8">
    <location>
        <begin position="254"/>
        <end position="278"/>
    </location>
</feature>
<dbReference type="RefSeq" id="XP_030998704.1">
    <property type="nucleotide sequence ID" value="XM_031135183.1"/>
</dbReference>
<comment type="caution">
    <text evidence="10">The sequence shown here is derived from an EMBL/GenBank/DDBJ whole genome shotgun (WGS) entry which is preliminary data.</text>
</comment>
<evidence type="ECO:0000256" key="8">
    <source>
        <dbReference type="SAM" id="Phobius"/>
    </source>
</evidence>
<dbReference type="Proteomes" id="UP000319257">
    <property type="component" value="Unassembled WGS sequence"/>
</dbReference>
<evidence type="ECO:0000313" key="10">
    <source>
        <dbReference type="EMBL" id="TPX16993.1"/>
    </source>
</evidence>
<name>A0A507BBV4_9PEZI</name>
<dbReference type="PANTHER" id="PTHR23501">
    <property type="entry name" value="MAJOR FACILITATOR SUPERFAMILY"/>
    <property type="match status" value="1"/>
</dbReference>
<dbReference type="GO" id="GO:0046943">
    <property type="term" value="F:carboxylic acid transmembrane transporter activity"/>
    <property type="evidence" value="ECO:0007669"/>
    <property type="project" value="UniProtKB-ARBA"/>
</dbReference>
<dbReference type="PRINTS" id="PR01036">
    <property type="entry name" value="TCRTETB"/>
</dbReference>
<dbReference type="SUPFAM" id="SSF103473">
    <property type="entry name" value="MFS general substrate transporter"/>
    <property type="match status" value="1"/>
</dbReference>
<dbReference type="InParanoid" id="A0A507BBV4"/>
<dbReference type="PANTHER" id="PTHR23501:SF189">
    <property type="entry name" value="DRUG TRANSPORTER, PUTATIVE (AFU_ORTHOLOGUE AFUA_4G03920)-RELATED"/>
    <property type="match status" value="1"/>
</dbReference>
<feature type="compositionally biased region" description="Basic and acidic residues" evidence="7">
    <location>
        <begin position="549"/>
        <end position="558"/>
    </location>
</feature>
<evidence type="ECO:0000256" key="4">
    <source>
        <dbReference type="ARBA" id="ARBA00022692"/>
    </source>
</evidence>
<evidence type="ECO:0000256" key="6">
    <source>
        <dbReference type="ARBA" id="ARBA00023136"/>
    </source>
</evidence>
<dbReference type="Gene3D" id="1.20.1250.20">
    <property type="entry name" value="MFS general substrate transporter like domains"/>
    <property type="match status" value="1"/>
</dbReference>
<feature type="transmembrane region" description="Helical" evidence="8">
    <location>
        <begin position="393"/>
        <end position="410"/>
    </location>
</feature>
<feature type="domain" description="Major facilitator superfamily (MFS) profile" evidence="9">
    <location>
        <begin position="65"/>
        <end position="532"/>
    </location>
</feature>
<evidence type="ECO:0000256" key="2">
    <source>
        <dbReference type="ARBA" id="ARBA00008335"/>
    </source>
</evidence>
<feature type="transmembrane region" description="Helical" evidence="8">
    <location>
        <begin position="365"/>
        <end position="386"/>
    </location>
</feature>
<dbReference type="OrthoDB" id="6770063at2759"/>
<dbReference type="InterPro" id="IPR020846">
    <property type="entry name" value="MFS_dom"/>
</dbReference>
<feature type="transmembrane region" description="Helical" evidence="8">
    <location>
        <begin position="284"/>
        <end position="306"/>
    </location>
</feature>
<feature type="transmembrane region" description="Helical" evidence="8">
    <location>
        <begin position="222"/>
        <end position="242"/>
    </location>
</feature>
<comment type="similarity">
    <text evidence="2">Belongs to the major facilitator superfamily.</text>
</comment>
<protein>
    <recommendedName>
        <fullName evidence="9">Major facilitator superfamily (MFS) profile domain-containing protein</fullName>
    </recommendedName>
</protein>
<feature type="transmembrane region" description="Helical" evidence="8">
    <location>
        <begin position="130"/>
        <end position="149"/>
    </location>
</feature>
<dbReference type="Gene3D" id="1.20.1720.10">
    <property type="entry name" value="Multidrug resistance protein D"/>
    <property type="match status" value="1"/>
</dbReference>
<keyword evidence="4 8" id="KW-0812">Transmembrane</keyword>
<sequence>MDKPTSTEAQASQSTGGVIADNTDSNQSSGTPMEVSSSVGEKSEVQVFNEQTNYVSKRKIITQQIFLACASIDLVALMDQTTLAASLSIVGNALQAGQQLSWLANGYFITSTVGQLLYGRLSDIWSRKVILMFGLAIFGLGSLASSLAQTATQLIIFRCFTGLGGGGLMTVAQMIVSDVVPLRERGKYQGILGAVTALANGIGPVIGGALSSKGPDSWRWIFRLNLPLTVLSTLCALFFMPLKKVTADWRVKFGAIDFVGISLALAGTTSLMLGLTWGGGEYQWASAAVLVSLLVGLAICVAFVLWQWKGPKYPGAVDIFRSRMTTGASITMAINGWNFVVQVYYIPTFYQLVYNYGATRAGVMLLPITLVQTASSTLSGLVVHWVGRYRECILFGWLCWATGLGLMSTLDETSGLAKQIGYSLIIGVGVGNTLQPFVRNLGATFGLAICGTIVNNIVKSSISSLDLDTKQRDSLLRNPQRYISTLPVEEARRISAILSPAYQRSFRVIFELGAGLAAAAFFVAFFLMPHIDLTRPDDQKLKEKGRKMPLKEKPAAAP</sequence>
<feature type="transmembrane region" description="Helical" evidence="8">
    <location>
        <begin position="327"/>
        <end position="345"/>
    </location>
</feature>
<dbReference type="GO" id="GO:0012505">
    <property type="term" value="C:endomembrane system"/>
    <property type="evidence" value="ECO:0007669"/>
    <property type="project" value="UniProtKB-SubCell"/>
</dbReference>
<evidence type="ECO:0000256" key="7">
    <source>
        <dbReference type="SAM" id="MobiDB-lite"/>
    </source>
</evidence>
<evidence type="ECO:0000256" key="3">
    <source>
        <dbReference type="ARBA" id="ARBA00022448"/>
    </source>
</evidence>
<keyword evidence="6 8" id="KW-0472">Membrane</keyword>
<dbReference type="FunFam" id="1.20.1720.10:FF:000013">
    <property type="entry name" value="Related to multidrug resistance proteins"/>
    <property type="match status" value="1"/>
</dbReference>
<feature type="transmembrane region" description="Helical" evidence="8">
    <location>
        <begin position="155"/>
        <end position="176"/>
    </location>
</feature>
<feature type="transmembrane region" description="Helical" evidence="8">
    <location>
        <begin position="188"/>
        <end position="210"/>
    </location>
</feature>
<dbReference type="PROSITE" id="PS50850">
    <property type="entry name" value="MFS"/>
    <property type="match status" value="1"/>
</dbReference>
<dbReference type="EMBL" id="SKBQ01000159">
    <property type="protein sequence ID" value="TPX16993.1"/>
    <property type="molecule type" value="Genomic_DNA"/>
</dbReference>
<dbReference type="InterPro" id="IPR011701">
    <property type="entry name" value="MFS"/>
</dbReference>
<feature type="transmembrane region" description="Helical" evidence="8">
    <location>
        <begin position="416"/>
        <end position="434"/>
    </location>
</feature>
<proteinExistence type="inferred from homology"/>
<keyword evidence="11" id="KW-1185">Reference proteome</keyword>
<gene>
    <name evidence="10" type="ORF">E0L32_012352</name>
</gene>
<organism evidence="10 11">
    <name type="scientific">Thyridium curvatum</name>
    <dbReference type="NCBI Taxonomy" id="1093900"/>
    <lineage>
        <taxon>Eukaryota</taxon>
        <taxon>Fungi</taxon>
        <taxon>Dikarya</taxon>
        <taxon>Ascomycota</taxon>
        <taxon>Pezizomycotina</taxon>
        <taxon>Sordariomycetes</taxon>
        <taxon>Sordariomycetidae</taxon>
        <taxon>Thyridiales</taxon>
        <taxon>Thyridiaceae</taxon>
        <taxon>Thyridium</taxon>
    </lineage>
</organism>
<keyword evidence="5 8" id="KW-1133">Transmembrane helix</keyword>
<dbReference type="AlphaFoldDB" id="A0A507BBV4"/>
<dbReference type="GO" id="GO:0005886">
    <property type="term" value="C:plasma membrane"/>
    <property type="evidence" value="ECO:0007669"/>
    <property type="project" value="TreeGrafter"/>
</dbReference>
<evidence type="ECO:0000259" key="9">
    <source>
        <dbReference type="PROSITE" id="PS50850"/>
    </source>
</evidence>